<dbReference type="InterPro" id="IPR055128">
    <property type="entry name" value="HypF_C_2"/>
</dbReference>
<evidence type="ECO:0000256" key="2">
    <source>
        <dbReference type="ARBA" id="ARBA00008097"/>
    </source>
</evidence>
<dbReference type="InterPro" id="IPR051060">
    <property type="entry name" value="Carbamoyltrans_HypF-like"/>
</dbReference>
<dbReference type="Pfam" id="PF07503">
    <property type="entry name" value="zf-HYPF"/>
    <property type="match status" value="2"/>
</dbReference>
<evidence type="ECO:0000256" key="6">
    <source>
        <dbReference type="ARBA" id="ARBA00022833"/>
    </source>
</evidence>
<dbReference type="Pfam" id="PF00708">
    <property type="entry name" value="Acylphosphatase"/>
    <property type="match status" value="1"/>
</dbReference>
<accession>A0AAV3UA71</accession>
<dbReference type="GO" id="GO:0016743">
    <property type="term" value="F:carboxyl- or carbamoyltransferase activity"/>
    <property type="evidence" value="ECO:0007669"/>
    <property type="project" value="UniProtKB-UniRule"/>
</dbReference>
<comment type="pathway">
    <text evidence="1 8">Protein modification; [NiFe] hydrogenase maturation.</text>
</comment>
<dbReference type="EMBL" id="BAABLX010000079">
    <property type="protein sequence ID" value="GAA4960257.1"/>
    <property type="molecule type" value="Genomic_DNA"/>
</dbReference>
<proteinExistence type="inferred from homology"/>
<dbReference type="AlphaFoldDB" id="A0AAV3UA71"/>
<dbReference type="PANTHER" id="PTHR42959:SF1">
    <property type="entry name" value="CARBAMOYLTRANSFERASE HYPF"/>
    <property type="match status" value="1"/>
</dbReference>
<dbReference type="Pfam" id="PF22521">
    <property type="entry name" value="HypF_C_2"/>
    <property type="match status" value="1"/>
</dbReference>
<sequence>MSQAEVIRVTGTVQGVGFRPFVWQLAAQLNITGDVNNDGQGVLIHAWASQATLDTFAQRLKSEAPPLAVVDSITRSPLSQLSPPAGFSIVASKHSQAATGVVADAATCPACLSEVFDPANRRYGYPFTNCTHCGPRFSIIKRIPYDRANTSMAAFTQCPSCQSEYSNPADRRFHAQPNACAQCGPQLWLEDNLGNKMGDGIGDGIEDNSGNTNHHAIDRAAQLIQQGYIVAIKGIGGIHLAVDACNSQAVDKLRARKQRYGKPLALMARDEAQIRQYAELSPQHSQAIASPAAPIVLLPQIQPANTALALGVAPNQNQLGFMLPYSPLHHWLLRKLNSPIVLTSGNRSDEPQCIGNQEALERLADIADYFLLHNRDIINRLDDSVVQIMGGKQTVMRRARGFAPQPIKLPPGFNAPKTVLALGADLKNTVCFAKDGHALLSQHIGDLENPSAQLDFRHTIELLAQLFQSQPDIIATDKHPNYLSAAFGVQQAAEKNLDTFAVQHHHAHIAAAMIDAGLPANSEPLLGIALDGLGFGDDGSFWGGEILLANYQKSLRVARLQPVSMLGGNVAMREPWRNTLAHLFASGVWQTLAKGYKELSITEFLSDKPIAILQKMAAQQLNSPASSSAGRLFDAVAALLNLCREQQTYEGQAATQLQTLAEEYRPTGSERSLPFDILNTSGLMEISWQRFWPEILQRLKTHSNLPQLAWLFHLTLAQAVTRSTTQLAQQHRVQTVMLSGGVAHNRLLSEMIIQRLDSNNLHCHIAGNIPSNDGGIALGQAAIALANLK</sequence>
<dbReference type="InterPro" id="IPR036046">
    <property type="entry name" value="Acylphosphatase-like_dom_sf"/>
</dbReference>
<comment type="function">
    <text evidence="8">Involved in the maturation of [NiFe] hydrogenases. Along with HypE, it catalyzes the synthesis of the CN ligands of the active site iron of [NiFe]-hydrogenases. HypF functions as a carbamoyl transferase using carbamoylphosphate as a substrate and transferring the carboxamido moiety in an ATP-dependent reaction to the thiolate of the C-terminal cysteine of HypE yielding a protein-S-carboxamide.</text>
</comment>
<evidence type="ECO:0000256" key="3">
    <source>
        <dbReference type="ARBA" id="ARBA00022598"/>
    </source>
</evidence>
<evidence type="ECO:0000256" key="4">
    <source>
        <dbReference type="ARBA" id="ARBA00022723"/>
    </source>
</evidence>
<evidence type="ECO:0000256" key="8">
    <source>
        <dbReference type="PIRNR" id="PIRNR006256"/>
    </source>
</evidence>
<gene>
    <name evidence="12" type="primary">hypF</name>
    <name evidence="12" type="ORF">GCM10025791_46890</name>
</gene>
<dbReference type="InterPro" id="IPR004421">
    <property type="entry name" value="Carbamoyltransferase_HypF"/>
</dbReference>
<keyword evidence="13" id="KW-1185">Reference proteome</keyword>
<comment type="similarity">
    <text evidence="2 8">Belongs to the carbamoyltransferase HypF family.</text>
</comment>
<comment type="catalytic activity">
    <reaction evidence="9">
        <text>an acyl phosphate + H2O = a carboxylate + phosphate + H(+)</text>
        <dbReference type="Rhea" id="RHEA:14965"/>
        <dbReference type="ChEBI" id="CHEBI:15377"/>
        <dbReference type="ChEBI" id="CHEBI:15378"/>
        <dbReference type="ChEBI" id="CHEBI:29067"/>
        <dbReference type="ChEBI" id="CHEBI:43474"/>
        <dbReference type="ChEBI" id="CHEBI:59918"/>
        <dbReference type="EC" id="3.6.1.7"/>
    </reaction>
</comment>
<reference evidence="13" key="1">
    <citation type="journal article" date="2019" name="Int. J. Syst. Evol. Microbiol.">
        <title>The Global Catalogue of Microorganisms (GCM) 10K type strain sequencing project: providing services to taxonomists for standard genome sequencing and annotation.</title>
        <authorList>
            <consortium name="The Broad Institute Genomics Platform"/>
            <consortium name="The Broad Institute Genome Sequencing Center for Infectious Disease"/>
            <person name="Wu L."/>
            <person name="Ma J."/>
        </authorList>
    </citation>
    <scope>NUCLEOTIDE SEQUENCE [LARGE SCALE GENOMIC DNA]</scope>
    <source>
        <strain evidence="13">JCM 19134</strain>
    </source>
</reference>
<dbReference type="PROSITE" id="PS51160">
    <property type="entry name" value="ACYLPHOSPHATASE_3"/>
    <property type="match status" value="1"/>
</dbReference>
<keyword evidence="4" id="KW-0479">Metal-binding</keyword>
<dbReference type="GO" id="GO:0003725">
    <property type="term" value="F:double-stranded RNA binding"/>
    <property type="evidence" value="ECO:0007669"/>
    <property type="project" value="InterPro"/>
</dbReference>
<dbReference type="NCBIfam" id="TIGR00143">
    <property type="entry name" value="hypF"/>
    <property type="match status" value="1"/>
</dbReference>
<evidence type="ECO:0000256" key="1">
    <source>
        <dbReference type="ARBA" id="ARBA00004711"/>
    </source>
</evidence>
<feature type="active site" evidence="9">
    <location>
        <position position="37"/>
    </location>
</feature>
<dbReference type="PROSITE" id="PS51163">
    <property type="entry name" value="YRDC"/>
    <property type="match status" value="1"/>
</dbReference>
<dbReference type="Gene3D" id="3.30.110.120">
    <property type="match status" value="1"/>
</dbReference>
<evidence type="ECO:0000256" key="7">
    <source>
        <dbReference type="ARBA" id="ARBA00048220"/>
    </source>
</evidence>
<dbReference type="InterPro" id="IPR011125">
    <property type="entry name" value="Znf_HypF"/>
</dbReference>
<dbReference type="RefSeq" id="WP_345427826.1">
    <property type="nucleotide sequence ID" value="NZ_AP031496.1"/>
</dbReference>
<comment type="catalytic activity">
    <reaction evidence="7 8">
        <text>C-terminal L-cysteinyl-[HypE protein] + carbamoyl phosphate + ATP + H2O = C-terminal S-carboxamide-L-cysteinyl-[HypE protein] + AMP + phosphate + diphosphate + H(+)</text>
        <dbReference type="Rhea" id="RHEA:55636"/>
        <dbReference type="Rhea" id="RHEA-COMP:14247"/>
        <dbReference type="Rhea" id="RHEA-COMP:14392"/>
        <dbReference type="ChEBI" id="CHEBI:15377"/>
        <dbReference type="ChEBI" id="CHEBI:15378"/>
        <dbReference type="ChEBI" id="CHEBI:30616"/>
        <dbReference type="ChEBI" id="CHEBI:33019"/>
        <dbReference type="ChEBI" id="CHEBI:43474"/>
        <dbReference type="ChEBI" id="CHEBI:58228"/>
        <dbReference type="ChEBI" id="CHEBI:76913"/>
        <dbReference type="ChEBI" id="CHEBI:139126"/>
        <dbReference type="ChEBI" id="CHEBI:456215"/>
    </reaction>
</comment>
<dbReference type="PIRSF" id="PIRSF006256">
    <property type="entry name" value="CMPcnvr_hdrg_mat"/>
    <property type="match status" value="1"/>
</dbReference>
<name>A0AAV3UA71_9ALTE</name>
<dbReference type="GO" id="GO:0016874">
    <property type="term" value="F:ligase activity"/>
    <property type="evidence" value="ECO:0007669"/>
    <property type="project" value="UniProtKB-UniRule"/>
</dbReference>
<dbReference type="PANTHER" id="PTHR42959">
    <property type="entry name" value="CARBAMOYLTRANSFERASE"/>
    <property type="match status" value="1"/>
</dbReference>
<dbReference type="EC" id="6.2.-.-" evidence="8"/>
<dbReference type="InterPro" id="IPR041440">
    <property type="entry name" value="HypF_C"/>
</dbReference>
<dbReference type="InterPro" id="IPR017945">
    <property type="entry name" value="DHBP_synth_RibB-like_a/b_dom"/>
</dbReference>
<keyword evidence="5" id="KW-0863">Zinc-finger</keyword>
<evidence type="ECO:0000313" key="13">
    <source>
        <dbReference type="Proteomes" id="UP001409585"/>
    </source>
</evidence>
<dbReference type="SUPFAM" id="SSF55821">
    <property type="entry name" value="YrdC/RibB"/>
    <property type="match status" value="1"/>
</dbReference>
<dbReference type="Gene3D" id="3.30.420.40">
    <property type="match status" value="1"/>
</dbReference>
<dbReference type="PROSITE" id="PS00150">
    <property type="entry name" value="ACYLPHOSPHATASE_1"/>
    <property type="match status" value="1"/>
</dbReference>
<evidence type="ECO:0000313" key="12">
    <source>
        <dbReference type="EMBL" id="GAA4960257.1"/>
    </source>
</evidence>
<evidence type="ECO:0000256" key="5">
    <source>
        <dbReference type="ARBA" id="ARBA00022771"/>
    </source>
</evidence>
<dbReference type="Gene3D" id="3.30.420.360">
    <property type="match status" value="1"/>
</dbReference>
<dbReference type="SUPFAM" id="SSF54975">
    <property type="entry name" value="Acylphosphatase/BLUF domain-like"/>
    <property type="match status" value="1"/>
</dbReference>
<feature type="active site" evidence="9">
    <location>
        <position position="19"/>
    </location>
</feature>
<dbReference type="Gene3D" id="3.90.870.50">
    <property type="match status" value="1"/>
</dbReference>
<evidence type="ECO:0000259" key="11">
    <source>
        <dbReference type="PROSITE" id="PS51163"/>
    </source>
</evidence>
<evidence type="ECO:0000259" key="10">
    <source>
        <dbReference type="PROSITE" id="PS51160"/>
    </source>
</evidence>
<keyword evidence="6" id="KW-0862">Zinc</keyword>
<dbReference type="GO" id="GO:0051604">
    <property type="term" value="P:protein maturation"/>
    <property type="evidence" value="ECO:0007669"/>
    <property type="project" value="TreeGrafter"/>
</dbReference>
<keyword evidence="3" id="KW-0436">Ligase</keyword>
<organism evidence="12 13">
    <name type="scientific">Halioxenophilus aromaticivorans</name>
    <dbReference type="NCBI Taxonomy" id="1306992"/>
    <lineage>
        <taxon>Bacteria</taxon>
        <taxon>Pseudomonadati</taxon>
        <taxon>Pseudomonadota</taxon>
        <taxon>Gammaproteobacteria</taxon>
        <taxon>Alteromonadales</taxon>
        <taxon>Alteromonadaceae</taxon>
        <taxon>Halioxenophilus</taxon>
    </lineage>
</organism>
<feature type="domain" description="YrdC-like" evidence="11">
    <location>
        <begin position="214"/>
        <end position="401"/>
    </location>
</feature>
<comment type="caution">
    <text evidence="12">The sequence shown here is derived from an EMBL/GenBank/DDBJ whole genome shotgun (WGS) entry which is preliminary data.</text>
</comment>
<dbReference type="Pfam" id="PF01300">
    <property type="entry name" value="Sua5_yciO_yrdC"/>
    <property type="match status" value="1"/>
</dbReference>
<keyword evidence="9" id="KW-0378">Hydrolase</keyword>
<dbReference type="InterPro" id="IPR001792">
    <property type="entry name" value="Acylphosphatase-like_dom"/>
</dbReference>
<dbReference type="GO" id="GO:0008270">
    <property type="term" value="F:zinc ion binding"/>
    <property type="evidence" value="ECO:0007669"/>
    <property type="project" value="UniProtKB-KW"/>
</dbReference>
<dbReference type="InterPro" id="IPR017968">
    <property type="entry name" value="Acylphosphatase_CS"/>
</dbReference>
<dbReference type="Pfam" id="PF17788">
    <property type="entry name" value="HypF_C"/>
    <property type="match status" value="1"/>
</dbReference>
<dbReference type="Proteomes" id="UP001409585">
    <property type="component" value="Unassembled WGS sequence"/>
</dbReference>
<feature type="domain" description="Acylphosphatase-like" evidence="10">
    <location>
        <begin position="4"/>
        <end position="91"/>
    </location>
</feature>
<protein>
    <recommendedName>
        <fullName evidence="8">Carbamoyltransferase HypF</fullName>
        <ecNumber evidence="8">6.2.-.-</ecNumber>
    </recommendedName>
</protein>
<evidence type="ECO:0000256" key="9">
    <source>
        <dbReference type="PROSITE-ProRule" id="PRU00520"/>
    </source>
</evidence>
<dbReference type="InterPro" id="IPR006070">
    <property type="entry name" value="Sua5-like_dom"/>
</dbReference>
<dbReference type="GO" id="GO:0003998">
    <property type="term" value="F:acylphosphatase activity"/>
    <property type="evidence" value="ECO:0007669"/>
    <property type="project" value="UniProtKB-EC"/>
</dbReference>